<evidence type="ECO:0000313" key="1">
    <source>
        <dbReference type="EMBL" id="AIF07199.1"/>
    </source>
</evidence>
<dbReference type="EMBL" id="KF900794">
    <property type="protein sequence ID" value="AIF07199.1"/>
    <property type="molecule type" value="Genomic_DNA"/>
</dbReference>
<name>A0A075GTY1_9EURY</name>
<reference evidence="1" key="1">
    <citation type="journal article" date="2014" name="Genome Biol. Evol.">
        <title>Pangenome evidence for extensive interdomain horizontal transfer affecting lineage core and shell genes in uncultured planktonic thaumarchaeota and euryarchaeota.</title>
        <authorList>
            <person name="Deschamps P."/>
            <person name="Zivanovic Y."/>
            <person name="Moreira D."/>
            <person name="Rodriguez-Valera F."/>
            <person name="Lopez-Garcia P."/>
        </authorList>
    </citation>
    <scope>NUCLEOTIDE SEQUENCE</scope>
</reference>
<dbReference type="AlphaFoldDB" id="A0A075GTY1"/>
<accession>A0A075GTY1</accession>
<organism evidence="1">
    <name type="scientific">uncultured marine group II/III euryarchaeote KM3_200_B09</name>
    <dbReference type="NCBI Taxonomy" id="1457975"/>
    <lineage>
        <taxon>Archaea</taxon>
        <taxon>Methanobacteriati</taxon>
        <taxon>Methanobacteriota</taxon>
        <taxon>environmental samples</taxon>
    </lineage>
</organism>
<proteinExistence type="predicted"/>
<sequence length="152" mass="18141">MISLIRQKSNRFTYGFPIVLYKQQGAIIDSFPLEVGGIWTHIMTYFGVKVTPIGQRKEYWLLPNSSESGLRKMWPEIRGPVWGPGNPVTFVELDYLIRRQSLLLRRPRIPRLLRRGIVRSRHTGRTRHCLRPYRQRCGRLERLLRLEQLRFR</sequence>
<protein>
    <submittedName>
        <fullName evidence="1">Uncharacterized protein</fullName>
    </submittedName>
</protein>